<keyword evidence="1" id="KW-1133">Transmembrane helix</keyword>
<protein>
    <submittedName>
        <fullName evidence="2">Uncharacterized membrane protein YhaH, DUF805 family</fullName>
    </submittedName>
</protein>
<dbReference type="Proteomes" id="UP000189935">
    <property type="component" value="Chromosome I"/>
</dbReference>
<feature type="transmembrane region" description="Helical" evidence="1">
    <location>
        <begin position="20"/>
        <end position="39"/>
    </location>
</feature>
<organism evidence="2 3">
    <name type="scientific">Bradyrhizobium lablabi</name>
    <dbReference type="NCBI Taxonomy" id="722472"/>
    <lineage>
        <taxon>Bacteria</taxon>
        <taxon>Pseudomonadati</taxon>
        <taxon>Pseudomonadota</taxon>
        <taxon>Alphaproteobacteria</taxon>
        <taxon>Hyphomicrobiales</taxon>
        <taxon>Nitrobacteraceae</taxon>
        <taxon>Bradyrhizobium</taxon>
    </lineage>
</organism>
<dbReference type="PANTHER" id="PTHR34980:SF3">
    <property type="entry name" value="BLR8105 PROTEIN"/>
    <property type="match status" value="1"/>
</dbReference>
<dbReference type="Pfam" id="PF05656">
    <property type="entry name" value="DUF805"/>
    <property type="match status" value="1"/>
</dbReference>
<sequence>MSLRSFLFSFEGRINRAKYWLVALASLIIAMFIMMKSLFVLADSLREADPATIATFLPILFYAIAYPLFAVGLWTYAATTIKRLHDRNRSGWWIIPFGVLPVLLPEVAGALGQSYLALFLGTVAFVLSIWSFVETFCLRGTRGPNRFGPDPLGADHSSIPAISHGLA</sequence>
<feature type="transmembrane region" description="Helical" evidence="1">
    <location>
        <begin position="90"/>
        <end position="108"/>
    </location>
</feature>
<proteinExistence type="predicted"/>
<gene>
    <name evidence="2" type="ORF">SAMN05444159_3244</name>
</gene>
<keyword evidence="1" id="KW-0472">Membrane</keyword>
<reference evidence="2 3" key="1">
    <citation type="submission" date="2016-11" db="EMBL/GenBank/DDBJ databases">
        <authorList>
            <person name="Jaros S."/>
            <person name="Januszkiewicz K."/>
            <person name="Wedrychowicz H."/>
        </authorList>
    </citation>
    <scope>NUCLEOTIDE SEQUENCE [LARGE SCALE GENOMIC DNA]</scope>
    <source>
        <strain evidence="2 3">GAS499</strain>
    </source>
</reference>
<evidence type="ECO:0000256" key="1">
    <source>
        <dbReference type="SAM" id="Phobius"/>
    </source>
</evidence>
<dbReference type="AlphaFoldDB" id="A0A1M6SEI0"/>
<accession>A0A1M6SEI0</accession>
<dbReference type="OrthoDB" id="9812349at2"/>
<feature type="transmembrane region" description="Helical" evidence="1">
    <location>
        <begin position="59"/>
        <end position="78"/>
    </location>
</feature>
<dbReference type="RefSeq" id="WP_079539329.1">
    <property type="nucleotide sequence ID" value="NZ_LT670844.1"/>
</dbReference>
<keyword evidence="1" id="KW-0812">Transmembrane</keyword>
<feature type="transmembrane region" description="Helical" evidence="1">
    <location>
        <begin position="114"/>
        <end position="133"/>
    </location>
</feature>
<evidence type="ECO:0000313" key="3">
    <source>
        <dbReference type="Proteomes" id="UP000189935"/>
    </source>
</evidence>
<evidence type="ECO:0000313" key="2">
    <source>
        <dbReference type="EMBL" id="SHK43085.1"/>
    </source>
</evidence>
<dbReference type="GO" id="GO:0005886">
    <property type="term" value="C:plasma membrane"/>
    <property type="evidence" value="ECO:0007669"/>
    <property type="project" value="TreeGrafter"/>
</dbReference>
<name>A0A1M6SEI0_9BRAD</name>
<dbReference type="InterPro" id="IPR008523">
    <property type="entry name" value="DUF805"/>
</dbReference>
<dbReference type="PANTHER" id="PTHR34980">
    <property type="entry name" value="INNER MEMBRANE PROTEIN-RELATED-RELATED"/>
    <property type="match status" value="1"/>
</dbReference>
<dbReference type="EMBL" id="LT670844">
    <property type="protein sequence ID" value="SHK43085.1"/>
    <property type="molecule type" value="Genomic_DNA"/>
</dbReference>